<proteinExistence type="predicted"/>
<comment type="caution">
    <text evidence="1">The sequence shown here is derived from an EMBL/GenBank/DDBJ whole genome shotgun (WGS) entry which is preliminary data.</text>
</comment>
<name>X1DUH9_9ZZZZ</name>
<dbReference type="PANTHER" id="PTHR43384:SF13">
    <property type="entry name" value="SLR0110 PROTEIN"/>
    <property type="match status" value="1"/>
</dbReference>
<dbReference type="GO" id="GO:0005524">
    <property type="term" value="F:ATP binding"/>
    <property type="evidence" value="ECO:0007669"/>
    <property type="project" value="TreeGrafter"/>
</dbReference>
<dbReference type="GO" id="GO:0016887">
    <property type="term" value="F:ATP hydrolysis activity"/>
    <property type="evidence" value="ECO:0007669"/>
    <property type="project" value="TreeGrafter"/>
</dbReference>
<feature type="non-terminal residue" evidence="1">
    <location>
        <position position="202"/>
    </location>
</feature>
<dbReference type="EMBL" id="BART01034875">
    <property type="protein sequence ID" value="GAH08614.1"/>
    <property type="molecule type" value="Genomic_DNA"/>
</dbReference>
<dbReference type="Gene3D" id="3.40.50.300">
    <property type="entry name" value="P-loop containing nucleotide triphosphate hydrolases"/>
    <property type="match status" value="1"/>
</dbReference>
<organism evidence="1">
    <name type="scientific">marine sediment metagenome</name>
    <dbReference type="NCBI Taxonomy" id="412755"/>
    <lineage>
        <taxon>unclassified sequences</taxon>
        <taxon>metagenomes</taxon>
        <taxon>ecological metagenomes</taxon>
    </lineage>
</organism>
<dbReference type="SUPFAM" id="SSF52540">
    <property type="entry name" value="P-loop containing nucleoside triphosphate hydrolases"/>
    <property type="match status" value="1"/>
</dbReference>
<dbReference type="InterPro" id="IPR027417">
    <property type="entry name" value="P-loop_NTPase"/>
</dbReference>
<dbReference type="PANTHER" id="PTHR43384">
    <property type="entry name" value="SEPTUM SITE-DETERMINING PROTEIN MIND HOMOLOG, CHLOROPLASTIC-RELATED"/>
    <property type="match status" value="1"/>
</dbReference>
<sequence>IILGQLKSEYEFIVVDAGSSFTDILIYLLDNSNLILLVGTPDVLSVYQTEWSIDAMESLHFPLNMVKLVLNRAESRGGVRWEDVRSVLRCDVIAHLPSDGRTVGLAVNQGVPFVMRSPKSKIAEAVKKLAQTLISEQGVYIEKLERPRVSEKAPRVGQFWEQYGMAAPLIAAPKEEQDEIILLKQAVHKHLLEELDLKRLDV</sequence>
<dbReference type="AlphaFoldDB" id="X1DUH9"/>
<feature type="non-terminal residue" evidence="1">
    <location>
        <position position="1"/>
    </location>
</feature>
<dbReference type="InterPro" id="IPR050625">
    <property type="entry name" value="ParA/MinD_ATPase"/>
</dbReference>
<evidence type="ECO:0000313" key="1">
    <source>
        <dbReference type="EMBL" id="GAH08614.1"/>
    </source>
</evidence>
<accession>X1DUH9</accession>
<gene>
    <name evidence="1" type="ORF">S01H4_59461</name>
</gene>
<dbReference type="GO" id="GO:0005829">
    <property type="term" value="C:cytosol"/>
    <property type="evidence" value="ECO:0007669"/>
    <property type="project" value="TreeGrafter"/>
</dbReference>
<reference evidence="1" key="1">
    <citation type="journal article" date="2014" name="Front. Microbiol.">
        <title>High frequency of phylogenetically diverse reductive dehalogenase-homologous genes in deep subseafloor sedimentary metagenomes.</title>
        <authorList>
            <person name="Kawai M."/>
            <person name="Futagami T."/>
            <person name="Toyoda A."/>
            <person name="Takaki Y."/>
            <person name="Nishi S."/>
            <person name="Hori S."/>
            <person name="Arai W."/>
            <person name="Tsubouchi T."/>
            <person name="Morono Y."/>
            <person name="Uchiyama I."/>
            <person name="Ito T."/>
            <person name="Fujiyama A."/>
            <person name="Inagaki F."/>
            <person name="Takami H."/>
        </authorList>
    </citation>
    <scope>NUCLEOTIDE SEQUENCE</scope>
    <source>
        <strain evidence="1">Expedition CK06-06</strain>
    </source>
</reference>
<protein>
    <recommendedName>
        <fullName evidence="2">CobQ/CobB/MinD/ParA nucleotide binding domain-containing protein</fullName>
    </recommendedName>
</protein>
<evidence type="ECO:0008006" key="2">
    <source>
        <dbReference type="Google" id="ProtNLM"/>
    </source>
</evidence>
<dbReference type="GO" id="GO:0051782">
    <property type="term" value="P:negative regulation of cell division"/>
    <property type="evidence" value="ECO:0007669"/>
    <property type="project" value="TreeGrafter"/>
</dbReference>
<dbReference type="GO" id="GO:0009898">
    <property type="term" value="C:cytoplasmic side of plasma membrane"/>
    <property type="evidence" value="ECO:0007669"/>
    <property type="project" value="TreeGrafter"/>
</dbReference>